<reference evidence="8 9" key="1">
    <citation type="submission" date="2019-06" db="EMBL/GenBank/DDBJ databases">
        <title>Sequencing the genomes of 1000 actinobacteria strains.</title>
        <authorList>
            <person name="Klenk H.-P."/>
        </authorList>
    </citation>
    <scope>NUCLEOTIDE SEQUENCE [LARGE SCALE GENOMIC DNA]</scope>
    <source>
        <strain evidence="8 9">DSM 18607</strain>
    </source>
</reference>
<accession>A0A542DZY3</accession>
<evidence type="ECO:0000256" key="3">
    <source>
        <dbReference type="ARBA" id="ARBA00023082"/>
    </source>
</evidence>
<keyword evidence="3" id="KW-0731">Sigma factor</keyword>
<comment type="caution">
    <text evidence="8">The sequence shown here is derived from an EMBL/GenBank/DDBJ whole genome shotgun (WGS) entry which is preliminary data.</text>
</comment>
<keyword evidence="9" id="KW-1185">Reference proteome</keyword>
<feature type="domain" description="RNA polymerase sigma-70 region 2" evidence="6">
    <location>
        <begin position="18"/>
        <end position="82"/>
    </location>
</feature>
<dbReference type="GO" id="GO:0016987">
    <property type="term" value="F:sigma factor activity"/>
    <property type="evidence" value="ECO:0007669"/>
    <property type="project" value="UniProtKB-KW"/>
</dbReference>
<dbReference type="InterPro" id="IPR036388">
    <property type="entry name" value="WH-like_DNA-bd_sf"/>
</dbReference>
<dbReference type="InterPro" id="IPR013325">
    <property type="entry name" value="RNA_pol_sigma_r2"/>
</dbReference>
<sequence>MGEGPRAPRTAEEFADWVRPHWPAMAGLAARLGGPHGEDALQEALGAAWRKREQYDESRGTPRAWLLAVVADQGRKTWRTRRPEPVDPVSMDLGAAPGDDREARLDLARALTRLTDRQRLAVELHHVIGLPLAEIASVLGCAEGTVKSTLSDARKRLRAEMGEEYR</sequence>
<comment type="similarity">
    <text evidence="1">Belongs to the sigma-70 factor family. ECF subfamily.</text>
</comment>
<name>A0A542DZY3_9MICO</name>
<dbReference type="Gene3D" id="1.10.10.10">
    <property type="entry name" value="Winged helix-like DNA-binding domain superfamily/Winged helix DNA-binding domain"/>
    <property type="match status" value="1"/>
</dbReference>
<dbReference type="SUPFAM" id="SSF88659">
    <property type="entry name" value="Sigma3 and sigma4 domains of RNA polymerase sigma factors"/>
    <property type="match status" value="1"/>
</dbReference>
<evidence type="ECO:0000313" key="9">
    <source>
        <dbReference type="Proteomes" id="UP000317893"/>
    </source>
</evidence>
<dbReference type="EMBL" id="VFMN01000001">
    <property type="protein sequence ID" value="TQJ08643.1"/>
    <property type="molecule type" value="Genomic_DNA"/>
</dbReference>
<dbReference type="CDD" id="cd06171">
    <property type="entry name" value="Sigma70_r4"/>
    <property type="match status" value="1"/>
</dbReference>
<keyword evidence="2" id="KW-0805">Transcription regulation</keyword>
<evidence type="ECO:0000313" key="8">
    <source>
        <dbReference type="EMBL" id="TQJ08643.1"/>
    </source>
</evidence>
<dbReference type="GO" id="GO:0003677">
    <property type="term" value="F:DNA binding"/>
    <property type="evidence" value="ECO:0007669"/>
    <property type="project" value="InterPro"/>
</dbReference>
<evidence type="ECO:0000256" key="5">
    <source>
        <dbReference type="SAM" id="MobiDB-lite"/>
    </source>
</evidence>
<dbReference type="Gene3D" id="1.10.1740.10">
    <property type="match status" value="1"/>
</dbReference>
<dbReference type="InterPro" id="IPR007627">
    <property type="entry name" value="RNA_pol_sigma70_r2"/>
</dbReference>
<dbReference type="RefSeq" id="WP_211355976.1">
    <property type="nucleotide sequence ID" value="NZ_BAAAPR010000004.1"/>
</dbReference>
<dbReference type="AlphaFoldDB" id="A0A542DZY3"/>
<dbReference type="GO" id="GO:0006352">
    <property type="term" value="P:DNA-templated transcription initiation"/>
    <property type="evidence" value="ECO:0007669"/>
    <property type="project" value="InterPro"/>
</dbReference>
<dbReference type="Pfam" id="PF08281">
    <property type="entry name" value="Sigma70_r4_2"/>
    <property type="match status" value="1"/>
</dbReference>
<evidence type="ECO:0000256" key="4">
    <source>
        <dbReference type="ARBA" id="ARBA00023163"/>
    </source>
</evidence>
<protein>
    <submittedName>
        <fullName evidence="8">RNA polymerase sigma-70 factor (ECF subfamily)</fullName>
    </submittedName>
</protein>
<dbReference type="PANTHER" id="PTHR43133:SF25">
    <property type="entry name" value="RNA POLYMERASE SIGMA FACTOR RFAY-RELATED"/>
    <property type="match status" value="1"/>
</dbReference>
<gene>
    <name evidence="8" type="ORF">FB458_1734</name>
</gene>
<dbReference type="InterPro" id="IPR039425">
    <property type="entry name" value="RNA_pol_sigma-70-like"/>
</dbReference>
<dbReference type="InterPro" id="IPR013249">
    <property type="entry name" value="RNA_pol_sigma70_r4_t2"/>
</dbReference>
<proteinExistence type="inferred from homology"/>
<dbReference type="InterPro" id="IPR014284">
    <property type="entry name" value="RNA_pol_sigma-70_dom"/>
</dbReference>
<feature type="region of interest" description="Disordered" evidence="5">
    <location>
        <begin position="78"/>
        <end position="97"/>
    </location>
</feature>
<dbReference type="Proteomes" id="UP000317893">
    <property type="component" value="Unassembled WGS sequence"/>
</dbReference>
<dbReference type="PANTHER" id="PTHR43133">
    <property type="entry name" value="RNA POLYMERASE ECF-TYPE SIGMA FACTO"/>
    <property type="match status" value="1"/>
</dbReference>
<evidence type="ECO:0000256" key="1">
    <source>
        <dbReference type="ARBA" id="ARBA00010641"/>
    </source>
</evidence>
<dbReference type="NCBIfam" id="TIGR02937">
    <property type="entry name" value="sigma70-ECF"/>
    <property type="match status" value="1"/>
</dbReference>
<dbReference type="Pfam" id="PF04542">
    <property type="entry name" value="Sigma70_r2"/>
    <property type="match status" value="1"/>
</dbReference>
<evidence type="ECO:0000259" key="6">
    <source>
        <dbReference type="Pfam" id="PF04542"/>
    </source>
</evidence>
<evidence type="ECO:0000256" key="2">
    <source>
        <dbReference type="ARBA" id="ARBA00023015"/>
    </source>
</evidence>
<dbReference type="InterPro" id="IPR013324">
    <property type="entry name" value="RNA_pol_sigma_r3/r4-like"/>
</dbReference>
<feature type="domain" description="RNA polymerase sigma factor 70 region 4 type 2" evidence="7">
    <location>
        <begin position="105"/>
        <end position="157"/>
    </location>
</feature>
<organism evidence="8 9">
    <name type="scientific">Lapillicoccus jejuensis</name>
    <dbReference type="NCBI Taxonomy" id="402171"/>
    <lineage>
        <taxon>Bacteria</taxon>
        <taxon>Bacillati</taxon>
        <taxon>Actinomycetota</taxon>
        <taxon>Actinomycetes</taxon>
        <taxon>Micrococcales</taxon>
        <taxon>Intrasporangiaceae</taxon>
        <taxon>Lapillicoccus</taxon>
    </lineage>
</organism>
<keyword evidence="4" id="KW-0804">Transcription</keyword>
<dbReference type="SUPFAM" id="SSF88946">
    <property type="entry name" value="Sigma2 domain of RNA polymerase sigma factors"/>
    <property type="match status" value="1"/>
</dbReference>
<evidence type="ECO:0000259" key="7">
    <source>
        <dbReference type="Pfam" id="PF08281"/>
    </source>
</evidence>